<protein>
    <submittedName>
        <fullName evidence="2">ATP-binding cassette domain-containing protein</fullName>
    </submittedName>
</protein>
<dbReference type="GO" id="GO:0016887">
    <property type="term" value="F:ATP hydrolysis activity"/>
    <property type="evidence" value="ECO:0007669"/>
    <property type="project" value="InterPro"/>
</dbReference>
<name>A0AAW9MWF0_9FIRM</name>
<dbReference type="InterPro" id="IPR011257">
    <property type="entry name" value="DNA_glycosylase"/>
</dbReference>
<dbReference type="InterPro" id="IPR039421">
    <property type="entry name" value="Type_1_exporter"/>
</dbReference>
<dbReference type="AlphaFoldDB" id="A0AAW9MWF0"/>
<dbReference type="RefSeq" id="WP_324620459.1">
    <property type="nucleotide sequence ID" value="NZ_JAYKOT010000003.1"/>
</dbReference>
<accession>A0AAW9MWF0</accession>
<dbReference type="SUPFAM" id="SSF48150">
    <property type="entry name" value="DNA-glycosylase"/>
    <property type="match status" value="1"/>
</dbReference>
<dbReference type="Gene3D" id="3.40.50.300">
    <property type="entry name" value="P-loop containing nucleotide triphosphate hydrolases"/>
    <property type="match status" value="1"/>
</dbReference>
<dbReference type="InterPro" id="IPR027417">
    <property type="entry name" value="P-loop_NTPase"/>
</dbReference>
<dbReference type="SUPFAM" id="SSF52540">
    <property type="entry name" value="P-loop containing nucleoside triphosphate hydrolases"/>
    <property type="match status" value="1"/>
</dbReference>
<feature type="domain" description="ABC transporter" evidence="1">
    <location>
        <begin position="43"/>
        <end position="306"/>
    </location>
</feature>
<dbReference type="EMBL" id="JAYKOT010000003">
    <property type="protein sequence ID" value="MEB3429253.1"/>
    <property type="molecule type" value="Genomic_DNA"/>
</dbReference>
<dbReference type="GO" id="GO:0005524">
    <property type="term" value="F:ATP binding"/>
    <property type="evidence" value="ECO:0007669"/>
    <property type="project" value="UniProtKB-KW"/>
</dbReference>
<gene>
    <name evidence="2" type="ORF">VLK81_04335</name>
</gene>
<dbReference type="Pfam" id="PF00005">
    <property type="entry name" value="ABC_tran"/>
    <property type="match status" value="1"/>
</dbReference>
<keyword evidence="2" id="KW-0067">ATP-binding</keyword>
<dbReference type="Gene3D" id="1.10.340.30">
    <property type="entry name" value="Hypothetical protein, domain 2"/>
    <property type="match status" value="1"/>
</dbReference>
<evidence type="ECO:0000259" key="1">
    <source>
        <dbReference type="PROSITE" id="PS50893"/>
    </source>
</evidence>
<dbReference type="Proteomes" id="UP001357733">
    <property type="component" value="Unassembled WGS sequence"/>
</dbReference>
<sequence>MNGAILTQNTAGTNAEKAIGQFEDDMTPERIHHLPLEKLQDLIRQSGIYKQKLQYLKVLTEWFMSYDCDVKRIQNLPLSDVRKDLLGVHGVGNETADSVLLYAFHFPTFVVDAYTMRLFKRYPLDAGKILIDGKDIKEISTESLFDKVSIVFQNVVFFNQSVMENIRLGKQDASDEKVKRAAELANCMDFIENMPNGYDTVIGENGAELSGGERQRLSIARAFLKNAPILILDEIAASLDVENEKKIQESLNNLMKDKTVVIISHRMKSIENADKIIVLENGKVESEGKHRELLQKSKVYKNLIEKTKIAEEFIY</sequence>
<dbReference type="PANTHER" id="PTHR43394:SF1">
    <property type="entry name" value="ATP-BINDING CASSETTE SUB-FAMILY B MEMBER 10, MITOCHONDRIAL"/>
    <property type="match status" value="1"/>
</dbReference>
<dbReference type="PROSITE" id="PS50893">
    <property type="entry name" value="ABC_TRANSPORTER_2"/>
    <property type="match status" value="1"/>
</dbReference>
<proteinExistence type="predicted"/>
<comment type="caution">
    <text evidence="2">The sequence shown here is derived from an EMBL/GenBank/DDBJ whole genome shotgun (WGS) entry which is preliminary data.</text>
</comment>
<evidence type="ECO:0000313" key="2">
    <source>
        <dbReference type="EMBL" id="MEB3429253.1"/>
    </source>
</evidence>
<reference evidence="2 3" key="1">
    <citation type="submission" date="2024-01" db="EMBL/GenBank/DDBJ databases">
        <title>Complete genome sequence of Citroniella saccharovorans strain M6.X9, isolated from human fecal sample.</title>
        <authorList>
            <person name="Cheng G."/>
            <person name="Westerholm M."/>
            <person name="Schnurer A."/>
        </authorList>
    </citation>
    <scope>NUCLEOTIDE SEQUENCE [LARGE SCALE GENOMIC DNA]</scope>
    <source>
        <strain evidence="2 3">DSM 29873</strain>
    </source>
</reference>
<dbReference type="PROSITE" id="PS00211">
    <property type="entry name" value="ABC_TRANSPORTER_1"/>
    <property type="match status" value="1"/>
</dbReference>
<dbReference type="CDD" id="cd00056">
    <property type="entry name" value="ENDO3c"/>
    <property type="match status" value="1"/>
</dbReference>
<evidence type="ECO:0000313" key="3">
    <source>
        <dbReference type="Proteomes" id="UP001357733"/>
    </source>
</evidence>
<dbReference type="SMART" id="SM00478">
    <property type="entry name" value="ENDO3c"/>
    <property type="match status" value="1"/>
</dbReference>
<keyword evidence="3" id="KW-1185">Reference proteome</keyword>
<dbReference type="InterPro" id="IPR003439">
    <property type="entry name" value="ABC_transporter-like_ATP-bd"/>
</dbReference>
<dbReference type="GO" id="GO:0015421">
    <property type="term" value="F:ABC-type oligopeptide transporter activity"/>
    <property type="evidence" value="ECO:0007669"/>
    <property type="project" value="TreeGrafter"/>
</dbReference>
<organism evidence="2 3">
    <name type="scientific">Citroniella saccharovorans</name>
    <dbReference type="NCBI Taxonomy" id="2053367"/>
    <lineage>
        <taxon>Bacteria</taxon>
        <taxon>Bacillati</taxon>
        <taxon>Bacillota</taxon>
        <taxon>Tissierellia</taxon>
        <taxon>Tissierellales</taxon>
        <taxon>Peptoniphilaceae</taxon>
        <taxon>Citroniella</taxon>
    </lineage>
</organism>
<dbReference type="GO" id="GO:0006284">
    <property type="term" value="P:base-excision repair"/>
    <property type="evidence" value="ECO:0007669"/>
    <property type="project" value="InterPro"/>
</dbReference>
<dbReference type="InterPro" id="IPR017871">
    <property type="entry name" value="ABC_transporter-like_CS"/>
</dbReference>
<dbReference type="PANTHER" id="PTHR43394">
    <property type="entry name" value="ATP-DEPENDENT PERMEASE MDL1, MITOCHONDRIAL"/>
    <property type="match status" value="1"/>
</dbReference>
<dbReference type="InterPro" id="IPR003265">
    <property type="entry name" value="HhH-GPD_domain"/>
</dbReference>
<keyword evidence="2" id="KW-0547">Nucleotide-binding</keyword>